<comment type="subunit">
    <text evidence="1">Homodimer.</text>
</comment>
<dbReference type="SUPFAM" id="SSF54909">
    <property type="entry name" value="Dimeric alpha+beta barrel"/>
    <property type="match status" value="1"/>
</dbReference>
<name>A0ABX7M6F5_9RHOO</name>
<dbReference type="EMBL" id="CP071060">
    <property type="protein sequence ID" value="QSI77337.1"/>
    <property type="molecule type" value="Genomic_DNA"/>
</dbReference>
<sequence length="99" mass="11145">MIRHLVLFRFRPDLPATQVDEAVAAFRALQWAIDAVKAFEDGTNVSPEGLAHGYTHAFLLAFETAAARDAYLEHPAHKAFVAFIQPLLHEALVFDWNRT</sequence>
<evidence type="ECO:0000313" key="4">
    <source>
        <dbReference type="Proteomes" id="UP000663570"/>
    </source>
</evidence>
<organism evidence="3 4">
    <name type="scientific">Niveibacterium microcysteis</name>
    <dbReference type="NCBI Taxonomy" id="2811415"/>
    <lineage>
        <taxon>Bacteria</taxon>
        <taxon>Pseudomonadati</taxon>
        <taxon>Pseudomonadota</taxon>
        <taxon>Betaproteobacteria</taxon>
        <taxon>Rhodocyclales</taxon>
        <taxon>Rhodocyclaceae</taxon>
        <taxon>Niveibacterium</taxon>
    </lineage>
</organism>
<reference evidence="3 4" key="1">
    <citation type="submission" date="2021-02" db="EMBL/GenBank/DDBJ databases">
        <title>Niveibacterium changnyeongensis HC41.</title>
        <authorList>
            <person name="Kang M."/>
        </authorList>
    </citation>
    <scope>NUCLEOTIDE SEQUENCE [LARGE SCALE GENOMIC DNA]</scope>
    <source>
        <strain evidence="3 4">HC41</strain>
    </source>
</reference>
<keyword evidence="4" id="KW-1185">Reference proteome</keyword>
<dbReference type="InterPro" id="IPR044662">
    <property type="entry name" value="HS1/DABB1-like"/>
</dbReference>
<dbReference type="InterPro" id="IPR013097">
    <property type="entry name" value="Dabb"/>
</dbReference>
<evidence type="ECO:0000313" key="3">
    <source>
        <dbReference type="EMBL" id="QSI77337.1"/>
    </source>
</evidence>
<evidence type="ECO:0000256" key="1">
    <source>
        <dbReference type="ARBA" id="ARBA00011738"/>
    </source>
</evidence>
<evidence type="ECO:0000259" key="2">
    <source>
        <dbReference type="PROSITE" id="PS51502"/>
    </source>
</evidence>
<gene>
    <name evidence="3" type="ORF">JY500_01395</name>
</gene>
<feature type="domain" description="Stress-response A/B barrel" evidence="2">
    <location>
        <begin position="2"/>
        <end position="96"/>
    </location>
</feature>
<dbReference type="Proteomes" id="UP000663570">
    <property type="component" value="Chromosome"/>
</dbReference>
<dbReference type="PROSITE" id="PS51502">
    <property type="entry name" value="S_R_A_B_BARREL"/>
    <property type="match status" value="1"/>
</dbReference>
<dbReference type="Pfam" id="PF07876">
    <property type="entry name" value="Dabb"/>
    <property type="match status" value="1"/>
</dbReference>
<dbReference type="InterPro" id="IPR011008">
    <property type="entry name" value="Dimeric_a/b-barrel"/>
</dbReference>
<dbReference type="Gene3D" id="3.30.70.100">
    <property type="match status" value="1"/>
</dbReference>
<dbReference type="PANTHER" id="PTHR33178:SF10">
    <property type="entry name" value="STRESS-RESPONSE A_B BARREL DOMAIN-CONTAINING PROTEIN"/>
    <property type="match status" value="1"/>
</dbReference>
<proteinExistence type="predicted"/>
<accession>A0ABX7M6F5</accession>
<protein>
    <submittedName>
        <fullName evidence="3">Dabb family protein</fullName>
    </submittedName>
</protein>
<dbReference type="SMART" id="SM00886">
    <property type="entry name" value="Dabb"/>
    <property type="match status" value="1"/>
</dbReference>
<dbReference type="RefSeq" id="WP_206254815.1">
    <property type="nucleotide sequence ID" value="NZ_CP071060.1"/>
</dbReference>
<dbReference type="PANTHER" id="PTHR33178">
    <property type="match status" value="1"/>
</dbReference>